<gene>
    <name evidence="5" type="primary">hicd_1</name>
    <name evidence="5" type="ORF">hbim_02453</name>
</gene>
<dbReference type="PROSITE" id="PS00470">
    <property type="entry name" value="IDH_IMDH"/>
    <property type="match status" value="1"/>
</dbReference>
<dbReference type="SUPFAM" id="SSF53659">
    <property type="entry name" value="Isocitrate/Isopropylmalate dehydrogenase-like"/>
    <property type="match status" value="1"/>
</dbReference>
<feature type="domain" description="Isopropylmalate dehydrogenase-like" evidence="4">
    <location>
        <begin position="2"/>
        <end position="347"/>
    </location>
</feature>
<proteinExistence type="inferred from homology"/>
<dbReference type="PANTHER" id="PTHR11835:SF34">
    <property type="entry name" value="ISOCITRATE DEHYDROGENASE [NAD] SUBUNIT ALPHA, MITOCHONDRIAL"/>
    <property type="match status" value="1"/>
</dbReference>
<dbReference type="GO" id="GO:0051287">
    <property type="term" value="F:NAD binding"/>
    <property type="evidence" value="ECO:0007669"/>
    <property type="project" value="InterPro"/>
</dbReference>
<evidence type="ECO:0000256" key="2">
    <source>
        <dbReference type="ARBA" id="ARBA00023002"/>
    </source>
</evidence>
<dbReference type="InterPro" id="IPR024084">
    <property type="entry name" value="IsoPropMal-DH-like_dom"/>
</dbReference>
<protein>
    <submittedName>
        <fullName evidence="5">Homoisocitrate dehydrogenase</fullName>
        <ecNumber evidence="5">1.1.1.87</ecNumber>
    </submittedName>
</protein>
<dbReference type="SMART" id="SM01329">
    <property type="entry name" value="Iso_dh"/>
    <property type="match status" value="1"/>
</dbReference>
<evidence type="ECO:0000313" key="5">
    <source>
        <dbReference type="EMBL" id="BDY28519.1"/>
    </source>
</evidence>
<dbReference type="Gene3D" id="3.40.718.10">
    <property type="entry name" value="Isopropylmalate Dehydrogenase"/>
    <property type="match status" value="1"/>
</dbReference>
<dbReference type="Proteomes" id="UP001241092">
    <property type="component" value="Chromosome"/>
</dbReference>
<sequence>MKIAMLPGDDIGPEISAATRHILDIADNRFGLGLQFETHEVGMACYDRTGTTLPPAVVEACVAADGVILGPGGMTLYPPVSDGGVNIPGTIRKRLDLYANLRPSRARAGIPLSRNGLDVLIVRENTEGFYADRSLFEGYGEFRPTPDTALSLRLITEKASRRIAKVAFEHARARRGHVTVIGKRHVMQVTDGLFVATVEEVAADYPDVELREMDIDAMAADLYLRPERFDVLLTTNMFGDILSNEASALAGGLGLAGALNVGDHHAAANAGHGSAPDIAGQGIANPTGLIVSAALLLDWWGTRMNQPAYLNASKAIESAVDHTLTVSGVRTRDLGGSASTMGFATTVGEALAAATAPLEGIRC</sequence>
<organism evidence="5 6">
    <name type="scientific">Mycolicibacterium mageritense</name>
    <name type="common">Mycobacterium mageritense</name>
    <dbReference type="NCBI Taxonomy" id="53462"/>
    <lineage>
        <taxon>Bacteria</taxon>
        <taxon>Bacillati</taxon>
        <taxon>Actinomycetota</taxon>
        <taxon>Actinomycetes</taxon>
        <taxon>Mycobacteriales</taxon>
        <taxon>Mycobacteriaceae</taxon>
        <taxon>Mycolicibacterium</taxon>
    </lineage>
</organism>
<accession>A0AAI8TTD7</accession>
<dbReference type="GO" id="GO:0004449">
    <property type="term" value="F:isocitrate dehydrogenase (NAD+) activity"/>
    <property type="evidence" value="ECO:0007669"/>
    <property type="project" value="TreeGrafter"/>
</dbReference>
<dbReference type="GO" id="GO:0047046">
    <property type="term" value="F:homoisocitrate dehydrogenase activity"/>
    <property type="evidence" value="ECO:0007669"/>
    <property type="project" value="UniProtKB-EC"/>
</dbReference>
<keyword evidence="2 5" id="KW-0560">Oxidoreductase</keyword>
<dbReference type="Pfam" id="PF00180">
    <property type="entry name" value="Iso_dh"/>
    <property type="match status" value="1"/>
</dbReference>
<reference evidence="5" key="1">
    <citation type="submission" date="2023-03" db="EMBL/GenBank/DDBJ databases">
        <title>Draft genome sequence of a Mycolicibacterium mageritense strain H4_3_1 isolated from a hybrid biological-inorganic system reactor.</title>
        <authorList>
            <person name="Feng X."/>
            <person name="Kazama D."/>
            <person name="Sato K."/>
            <person name="Kobayashi H."/>
        </authorList>
    </citation>
    <scope>NUCLEOTIDE SEQUENCE</scope>
    <source>
        <strain evidence="5">H4_3_1</strain>
    </source>
</reference>
<evidence type="ECO:0000256" key="1">
    <source>
        <dbReference type="ARBA" id="ARBA00007769"/>
    </source>
</evidence>
<evidence type="ECO:0000256" key="3">
    <source>
        <dbReference type="ARBA" id="ARBA00023211"/>
    </source>
</evidence>
<keyword evidence="3" id="KW-0464">Manganese</keyword>
<dbReference type="GO" id="GO:0006099">
    <property type="term" value="P:tricarboxylic acid cycle"/>
    <property type="evidence" value="ECO:0007669"/>
    <property type="project" value="TreeGrafter"/>
</dbReference>
<dbReference type="InterPro" id="IPR019818">
    <property type="entry name" value="IsoCit/isopropylmalate_DH_CS"/>
</dbReference>
<dbReference type="GO" id="GO:0000287">
    <property type="term" value="F:magnesium ion binding"/>
    <property type="evidence" value="ECO:0007669"/>
    <property type="project" value="InterPro"/>
</dbReference>
<comment type="similarity">
    <text evidence="1">Belongs to the isocitrate and isopropylmalate dehydrogenases family.</text>
</comment>
<dbReference type="AlphaFoldDB" id="A0AAI8TTD7"/>
<evidence type="ECO:0000259" key="4">
    <source>
        <dbReference type="SMART" id="SM01329"/>
    </source>
</evidence>
<dbReference type="EMBL" id="AP027452">
    <property type="protein sequence ID" value="BDY28519.1"/>
    <property type="molecule type" value="Genomic_DNA"/>
</dbReference>
<evidence type="ECO:0000313" key="6">
    <source>
        <dbReference type="Proteomes" id="UP001241092"/>
    </source>
</evidence>
<dbReference type="RefSeq" id="WP_286215043.1">
    <property type="nucleotide sequence ID" value="NZ_AP027452.1"/>
</dbReference>
<dbReference type="PANTHER" id="PTHR11835">
    <property type="entry name" value="DECARBOXYLATING DEHYDROGENASES-ISOCITRATE, ISOPROPYLMALATE, TARTRATE"/>
    <property type="match status" value="1"/>
</dbReference>
<name>A0AAI8TTD7_MYCME</name>
<dbReference type="GO" id="GO:0006102">
    <property type="term" value="P:isocitrate metabolic process"/>
    <property type="evidence" value="ECO:0007669"/>
    <property type="project" value="TreeGrafter"/>
</dbReference>
<dbReference type="EC" id="1.1.1.87" evidence="5"/>